<reference evidence="1 2" key="1">
    <citation type="submission" date="2016-04" db="EMBL/GenBank/DDBJ databases">
        <title>Genome analyses suggest a sexual origin of heterokaryosis in a supposedly ancient asexual fungus.</title>
        <authorList>
            <person name="Ropars J."/>
            <person name="Sedzielewska K."/>
            <person name="Noel J."/>
            <person name="Charron P."/>
            <person name="Farinelli L."/>
            <person name="Marton T."/>
            <person name="Kruger M."/>
            <person name="Pelin A."/>
            <person name="Brachmann A."/>
            <person name="Corradi N."/>
        </authorList>
    </citation>
    <scope>NUCLEOTIDE SEQUENCE [LARGE SCALE GENOMIC DNA]</scope>
    <source>
        <strain evidence="1 2">C2</strain>
    </source>
</reference>
<protein>
    <submittedName>
        <fullName evidence="1">Uncharacterized protein</fullName>
    </submittedName>
</protein>
<evidence type="ECO:0000313" key="2">
    <source>
        <dbReference type="Proteomes" id="UP000233469"/>
    </source>
</evidence>
<reference evidence="1 2" key="2">
    <citation type="submission" date="2017-10" db="EMBL/GenBank/DDBJ databases">
        <title>Extensive intraspecific genome diversity in a model arbuscular mycorrhizal fungus.</title>
        <authorList>
            <person name="Chen E.C.H."/>
            <person name="Morin E."/>
            <person name="Baudet D."/>
            <person name="Noel J."/>
            <person name="Ndikumana S."/>
            <person name="Charron P."/>
            <person name="St-Onge C."/>
            <person name="Giorgi J."/>
            <person name="Grigoriev I.V."/>
            <person name="Roux C."/>
            <person name="Martin F.M."/>
            <person name="Corradi N."/>
        </authorList>
    </citation>
    <scope>NUCLEOTIDE SEQUENCE [LARGE SCALE GENOMIC DNA]</scope>
    <source>
        <strain evidence="1 2">C2</strain>
    </source>
</reference>
<proteinExistence type="predicted"/>
<comment type="caution">
    <text evidence="1">The sequence shown here is derived from an EMBL/GenBank/DDBJ whole genome shotgun (WGS) entry which is preliminary data.</text>
</comment>
<accession>A0A2N1N906</accession>
<evidence type="ECO:0000313" key="1">
    <source>
        <dbReference type="EMBL" id="PKK70405.1"/>
    </source>
</evidence>
<name>A0A2N1N906_9GLOM</name>
<dbReference type="AlphaFoldDB" id="A0A2N1N906"/>
<organism evidence="1 2">
    <name type="scientific">Rhizophagus irregularis</name>
    <dbReference type="NCBI Taxonomy" id="588596"/>
    <lineage>
        <taxon>Eukaryota</taxon>
        <taxon>Fungi</taxon>
        <taxon>Fungi incertae sedis</taxon>
        <taxon>Mucoromycota</taxon>
        <taxon>Glomeromycotina</taxon>
        <taxon>Glomeromycetes</taxon>
        <taxon>Glomerales</taxon>
        <taxon>Glomeraceae</taxon>
        <taxon>Rhizophagus</taxon>
    </lineage>
</organism>
<sequence length="53" mass="6625">MRTIWKQELQKLFQTEVKVVINIPLPLLIDYDFQEFNMEEMLDRTFYLKHKIH</sequence>
<dbReference type="Proteomes" id="UP000233469">
    <property type="component" value="Unassembled WGS sequence"/>
</dbReference>
<gene>
    <name evidence="1" type="ORF">RhiirC2_779756</name>
</gene>
<dbReference type="EMBL" id="LLXL01000621">
    <property type="protein sequence ID" value="PKK70405.1"/>
    <property type="molecule type" value="Genomic_DNA"/>
</dbReference>